<protein>
    <submittedName>
        <fullName evidence="2">Nif11-like leader peptide family natural product</fullName>
    </submittedName>
</protein>
<dbReference type="AlphaFoldDB" id="A0A4V3W833"/>
<comment type="caution">
    <text evidence="2">The sequence shown here is derived from an EMBL/GenBank/DDBJ whole genome shotgun (WGS) entry which is preliminary data.</text>
</comment>
<dbReference type="InterPro" id="IPR022516">
    <property type="entry name" value="CHP03798_Ocin"/>
</dbReference>
<evidence type="ECO:0000259" key="1">
    <source>
        <dbReference type="Pfam" id="PF07862"/>
    </source>
</evidence>
<dbReference type="RefSeq" id="WP_146935638.1">
    <property type="nucleotide sequence ID" value="NZ_SSOA01000005.1"/>
</dbReference>
<sequence length="93" mass="10209">MSTSALTQFYDHVRANPELEIRATRSLKDSPESLVLLAKLEGFDFSEEELLHALSHGTELEEGELCDTDLDLVAGGGSQECRKSLVGSPITRF</sequence>
<name>A0A4V3W833_9HYPH</name>
<evidence type="ECO:0000313" key="3">
    <source>
        <dbReference type="Proteomes" id="UP000310754"/>
    </source>
</evidence>
<organism evidence="2 3">
    <name type="scientific">Allorhizobium terrae</name>
    <dbReference type="NCBI Taxonomy" id="1848972"/>
    <lineage>
        <taxon>Bacteria</taxon>
        <taxon>Pseudomonadati</taxon>
        <taxon>Pseudomonadota</taxon>
        <taxon>Alphaproteobacteria</taxon>
        <taxon>Hyphomicrobiales</taxon>
        <taxon>Rhizobiaceae</taxon>
        <taxon>Rhizobium/Agrobacterium group</taxon>
        <taxon>Allorhizobium</taxon>
    </lineage>
</organism>
<feature type="domain" description="Nif11" evidence="1">
    <location>
        <begin position="1"/>
        <end position="50"/>
    </location>
</feature>
<reference evidence="2 3" key="1">
    <citation type="submission" date="2019-04" db="EMBL/GenBank/DDBJ databases">
        <title>Rhizobium terrae sp. nov., isolated from a paddy soil.</title>
        <authorList>
            <person name="Lin S.-Y."/>
            <person name="Hameed A."/>
            <person name="Huang H.-I."/>
            <person name="Young C.-C."/>
        </authorList>
    </citation>
    <scope>NUCLEOTIDE SEQUENCE [LARGE SCALE GENOMIC DNA]</scope>
    <source>
        <strain evidence="2 3">CC-HIH110</strain>
    </source>
</reference>
<dbReference type="InterPro" id="IPR012903">
    <property type="entry name" value="Nif11"/>
</dbReference>
<dbReference type="EMBL" id="SSOA01000005">
    <property type="protein sequence ID" value="THF49684.1"/>
    <property type="molecule type" value="Genomic_DNA"/>
</dbReference>
<keyword evidence="3" id="KW-1185">Reference proteome</keyword>
<proteinExistence type="predicted"/>
<evidence type="ECO:0000313" key="2">
    <source>
        <dbReference type="EMBL" id="THF49684.1"/>
    </source>
</evidence>
<dbReference type="Pfam" id="PF07862">
    <property type="entry name" value="Nif11"/>
    <property type="match status" value="1"/>
</dbReference>
<dbReference type="NCBIfam" id="TIGR03798">
    <property type="entry name" value="leader_Nif11"/>
    <property type="match status" value="1"/>
</dbReference>
<gene>
    <name evidence="2" type="ORF">E6C51_12130</name>
</gene>
<dbReference type="Proteomes" id="UP000310754">
    <property type="component" value="Unassembled WGS sequence"/>
</dbReference>
<accession>A0A4V3W833</accession>